<evidence type="ECO:0000313" key="1">
    <source>
        <dbReference type="EMBL" id="CAB4697063.1"/>
    </source>
</evidence>
<sequence>MIRLGSLAGYPFEGPRILTGWTAPQLPAVYAIMCRPDPEKKPQEFAVIYVGHGDDLSKEGFPLKHRHAPSWVKRAGSKWNLHICIYEVPGGLPSHREQIARELMAVYRPTCNEEKYDQAWKTEWIGEYSATTTGPLTTDRDPNA</sequence>
<gene>
    <name evidence="1" type="ORF">UFOPK2593_00402</name>
    <name evidence="2" type="ORF">UFOPK2894_00608</name>
    <name evidence="3" type="ORF">UFOPK3492_00696</name>
    <name evidence="4" type="ORF">UFOPK4234_00115</name>
    <name evidence="5" type="ORF">UFOPK4295_00561</name>
</gene>
<dbReference type="AlphaFoldDB" id="A0A6J6VJG3"/>
<evidence type="ECO:0000313" key="3">
    <source>
        <dbReference type="EMBL" id="CAB4896219.1"/>
    </source>
</evidence>
<evidence type="ECO:0000313" key="5">
    <source>
        <dbReference type="EMBL" id="CAB5047650.1"/>
    </source>
</evidence>
<proteinExistence type="predicted"/>
<protein>
    <submittedName>
        <fullName evidence="2">Unannotated protein</fullName>
    </submittedName>
</protein>
<evidence type="ECO:0000313" key="2">
    <source>
        <dbReference type="EMBL" id="CAB4771449.1"/>
    </source>
</evidence>
<dbReference type="EMBL" id="CAFBQA010000003">
    <property type="protein sequence ID" value="CAB5033999.1"/>
    <property type="molecule type" value="Genomic_DNA"/>
</dbReference>
<dbReference type="EMBL" id="CAFBMD010000041">
    <property type="protein sequence ID" value="CAB4896219.1"/>
    <property type="molecule type" value="Genomic_DNA"/>
</dbReference>
<accession>A0A6J6VJG3</accession>
<dbReference type="EMBL" id="CAEZZQ010000028">
    <property type="protein sequence ID" value="CAB4771449.1"/>
    <property type="molecule type" value="Genomic_DNA"/>
</dbReference>
<evidence type="ECO:0000313" key="4">
    <source>
        <dbReference type="EMBL" id="CAB5033999.1"/>
    </source>
</evidence>
<reference evidence="2" key="1">
    <citation type="submission" date="2020-05" db="EMBL/GenBank/DDBJ databases">
        <authorList>
            <person name="Chiriac C."/>
            <person name="Salcher M."/>
            <person name="Ghai R."/>
            <person name="Kavagutti S V."/>
        </authorList>
    </citation>
    <scope>NUCLEOTIDE SEQUENCE</scope>
</reference>
<dbReference type="EMBL" id="CAFBQF010000021">
    <property type="protein sequence ID" value="CAB5047650.1"/>
    <property type="molecule type" value="Genomic_DNA"/>
</dbReference>
<organism evidence="2">
    <name type="scientific">freshwater metagenome</name>
    <dbReference type="NCBI Taxonomy" id="449393"/>
    <lineage>
        <taxon>unclassified sequences</taxon>
        <taxon>metagenomes</taxon>
        <taxon>ecological metagenomes</taxon>
    </lineage>
</organism>
<dbReference type="EMBL" id="CAEZXW010000015">
    <property type="protein sequence ID" value="CAB4697063.1"/>
    <property type="molecule type" value="Genomic_DNA"/>
</dbReference>
<name>A0A6J6VJG3_9ZZZZ</name>